<dbReference type="Gene3D" id="3.40.50.1000">
    <property type="entry name" value="HAD superfamily/HAD-like"/>
    <property type="match status" value="1"/>
</dbReference>
<keyword evidence="2" id="KW-1185">Reference proteome</keyword>
<dbReference type="InterPro" id="IPR036412">
    <property type="entry name" value="HAD-like_sf"/>
</dbReference>
<reference evidence="1" key="1">
    <citation type="submission" date="2023-03" db="EMBL/GenBank/DDBJ databases">
        <title>Actinoallomurus iriomotensis NBRC 103684.</title>
        <authorList>
            <person name="Ichikawa N."/>
            <person name="Sato H."/>
            <person name="Tonouchi N."/>
        </authorList>
    </citation>
    <scope>NUCLEOTIDE SEQUENCE</scope>
    <source>
        <strain evidence="1">NBRC 103684</strain>
    </source>
</reference>
<dbReference type="GO" id="GO:0016791">
    <property type="term" value="F:phosphatase activity"/>
    <property type="evidence" value="ECO:0007669"/>
    <property type="project" value="UniProtKB-ARBA"/>
</dbReference>
<dbReference type="Proteomes" id="UP001165074">
    <property type="component" value="Unassembled WGS sequence"/>
</dbReference>
<accession>A0A9W6S4G9</accession>
<comment type="caution">
    <text evidence="1">The sequence shown here is derived from an EMBL/GenBank/DDBJ whole genome shotgun (WGS) entry which is preliminary data.</text>
</comment>
<dbReference type="RefSeq" id="WP_285577616.1">
    <property type="nucleotide sequence ID" value="NZ_BSTK01000009.1"/>
</dbReference>
<dbReference type="NCBIfam" id="TIGR01484">
    <property type="entry name" value="HAD-SF-IIB"/>
    <property type="match status" value="1"/>
</dbReference>
<protein>
    <submittedName>
        <fullName evidence="1">Hydrolase</fullName>
    </submittedName>
</protein>
<dbReference type="InterPro" id="IPR023214">
    <property type="entry name" value="HAD_sf"/>
</dbReference>
<dbReference type="Pfam" id="PF08282">
    <property type="entry name" value="Hydrolase_3"/>
    <property type="match status" value="1"/>
</dbReference>
<evidence type="ECO:0000313" key="1">
    <source>
        <dbReference type="EMBL" id="GLY88065.1"/>
    </source>
</evidence>
<sequence length="267" mass="28676">MTSPRLIATDLDGTTVRSDGTVSERTVKAFARVERAGAMLVMVTGRPPRWIHPVAEAVGHRGVAICANGALVYDLHDERVIRSHLMTAEALRTAIETLNAALPDLGFAVEYENGIQYARGYELSGWDNAERDDSIALKELMTRPAAKLLARHPELDADALLAAVTDLVGEVVLPTHSNGRRLVEMSAPGVSKASSLAELCDEHDIASTDVAAFGDMPNDLPMLMWAGRSYAVANAHPQVLSAVGRTVAGNDDDGVARTIEELFPEEL</sequence>
<dbReference type="PANTHER" id="PTHR10000:SF8">
    <property type="entry name" value="HAD SUPERFAMILY HYDROLASE-LIKE, TYPE 3"/>
    <property type="match status" value="1"/>
</dbReference>
<dbReference type="InterPro" id="IPR006379">
    <property type="entry name" value="HAD-SF_hydro_IIB"/>
</dbReference>
<dbReference type="SUPFAM" id="SSF56784">
    <property type="entry name" value="HAD-like"/>
    <property type="match status" value="1"/>
</dbReference>
<dbReference type="Gene3D" id="3.30.1240.10">
    <property type="match status" value="1"/>
</dbReference>
<evidence type="ECO:0000313" key="2">
    <source>
        <dbReference type="Proteomes" id="UP001165074"/>
    </source>
</evidence>
<dbReference type="GO" id="GO:0005829">
    <property type="term" value="C:cytosol"/>
    <property type="evidence" value="ECO:0007669"/>
    <property type="project" value="TreeGrafter"/>
</dbReference>
<keyword evidence="1" id="KW-0378">Hydrolase</keyword>
<dbReference type="AlphaFoldDB" id="A0A9W6S4G9"/>
<name>A0A9W6S4G9_9ACTN</name>
<dbReference type="EMBL" id="BSTK01000009">
    <property type="protein sequence ID" value="GLY88065.1"/>
    <property type="molecule type" value="Genomic_DNA"/>
</dbReference>
<dbReference type="GO" id="GO:0000287">
    <property type="term" value="F:magnesium ion binding"/>
    <property type="evidence" value="ECO:0007669"/>
    <property type="project" value="TreeGrafter"/>
</dbReference>
<gene>
    <name evidence="1" type="ORF">Airi02_059940</name>
</gene>
<organism evidence="1 2">
    <name type="scientific">Actinoallomurus iriomotensis</name>
    <dbReference type="NCBI Taxonomy" id="478107"/>
    <lineage>
        <taxon>Bacteria</taxon>
        <taxon>Bacillati</taxon>
        <taxon>Actinomycetota</taxon>
        <taxon>Actinomycetes</taxon>
        <taxon>Streptosporangiales</taxon>
        <taxon>Thermomonosporaceae</taxon>
        <taxon>Actinoallomurus</taxon>
    </lineage>
</organism>
<proteinExistence type="predicted"/>
<dbReference type="PANTHER" id="PTHR10000">
    <property type="entry name" value="PHOSPHOSERINE PHOSPHATASE"/>
    <property type="match status" value="1"/>
</dbReference>